<dbReference type="OrthoDB" id="4996552at2759"/>
<reference evidence="2" key="1">
    <citation type="journal article" date="2012" name="Science">
        <title>The Paleozoic origin of enzymatic lignin decomposition reconstructed from 31 fungal genomes.</title>
        <authorList>
            <person name="Floudas D."/>
            <person name="Binder M."/>
            <person name="Riley R."/>
            <person name="Barry K."/>
            <person name="Blanchette R.A."/>
            <person name="Henrissat B."/>
            <person name="Martinez A.T."/>
            <person name="Otillar R."/>
            <person name="Spatafora J.W."/>
            <person name="Yadav J.S."/>
            <person name="Aerts A."/>
            <person name="Benoit I."/>
            <person name="Boyd A."/>
            <person name="Carlson A."/>
            <person name="Copeland A."/>
            <person name="Coutinho P.M."/>
            <person name="de Vries R.P."/>
            <person name="Ferreira P."/>
            <person name="Findley K."/>
            <person name="Foster B."/>
            <person name="Gaskell J."/>
            <person name="Glotzer D."/>
            <person name="Gorecki P."/>
            <person name="Heitman J."/>
            <person name="Hesse C."/>
            <person name="Hori C."/>
            <person name="Igarashi K."/>
            <person name="Jurgens J.A."/>
            <person name="Kallen N."/>
            <person name="Kersten P."/>
            <person name="Kohler A."/>
            <person name="Kuees U."/>
            <person name="Kumar T.K.A."/>
            <person name="Kuo A."/>
            <person name="LaButti K."/>
            <person name="Larrondo L.F."/>
            <person name="Lindquist E."/>
            <person name="Ling A."/>
            <person name="Lombard V."/>
            <person name="Lucas S."/>
            <person name="Lundell T."/>
            <person name="Martin R."/>
            <person name="McLaughlin D.J."/>
            <person name="Morgenstern I."/>
            <person name="Morin E."/>
            <person name="Murat C."/>
            <person name="Nagy L.G."/>
            <person name="Nolan M."/>
            <person name="Ohm R.A."/>
            <person name="Patyshakuliyeva A."/>
            <person name="Rokas A."/>
            <person name="Ruiz-Duenas F.J."/>
            <person name="Sabat G."/>
            <person name="Salamov A."/>
            <person name="Samejima M."/>
            <person name="Schmutz J."/>
            <person name="Slot J.C."/>
            <person name="St John F."/>
            <person name="Stenlid J."/>
            <person name="Sun H."/>
            <person name="Sun S."/>
            <person name="Syed K."/>
            <person name="Tsang A."/>
            <person name="Wiebenga A."/>
            <person name="Young D."/>
            <person name="Pisabarro A."/>
            <person name="Eastwood D.C."/>
            <person name="Martin F."/>
            <person name="Cullen D."/>
            <person name="Grigoriev I.V."/>
            <person name="Hibbett D.S."/>
        </authorList>
    </citation>
    <scope>NUCLEOTIDE SEQUENCE [LARGE SCALE GENOMIC DNA]</scope>
    <source>
        <strain evidence="2">TFB10046</strain>
    </source>
</reference>
<evidence type="ECO:0000313" key="2">
    <source>
        <dbReference type="Proteomes" id="UP000006514"/>
    </source>
</evidence>
<dbReference type="Gene3D" id="2.60.270.50">
    <property type="match status" value="1"/>
</dbReference>
<name>J0WYX5_AURST</name>
<dbReference type="EMBL" id="JH687793">
    <property type="protein sequence ID" value="EJD41452.1"/>
    <property type="molecule type" value="Genomic_DNA"/>
</dbReference>
<keyword evidence="2" id="KW-1185">Reference proteome</keyword>
<evidence type="ECO:0000313" key="1">
    <source>
        <dbReference type="EMBL" id="EJD41452.1"/>
    </source>
</evidence>
<dbReference type="InParanoid" id="J0WYX5"/>
<dbReference type="KEGG" id="adl:AURDEDRAFT_169614"/>
<protein>
    <submittedName>
        <fullName evidence="1">Uncharacterized protein</fullName>
    </submittedName>
</protein>
<dbReference type="Proteomes" id="UP000006514">
    <property type="component" value="Unassembled WGS sequence"/>
</dbReference>
<dbReference type="AlphaFoldDB" id="J0WYX5"/>
<sequence length="301" mass="32534">MTAIKINTQVLTAAALMEKASEVLSVHVAKQPNPEPSSALSKKPHWMQVVVKNQTQFNISPLNPPFLDSGKYWSLPQEQEPFSQAAFGVCNRDWDPRGATGGTAFRLHLDFDSSFDFAVGWTDPILGAYKSSVVASSSAEDGYNAASPEGNSLTSDNIYQGTDAHGDAVRFRLHFSAITADHLALVVVDQLRIPETPMSFAYGMMESKTATAFVGTFNVEGIPFHFTGKYSPNVETWAAENVRLEYPSVEALTAARNFYGKVGVTSGFELIVDNDVAIRGQLTKSISAAVTVSGTGTWLAN</sequence>
<proteinExistence type="predicted"/>
<gene>
    <name evidence="1" type="ORF">AURDEDRAFT_169614</name>
</gene>
<organism evidence="1 2">
    <name type="scientific">Auricularia subglabra (strain TFB-10046 / SS5)</name>
    <name type="common">White-rot fungus</name>
    <name type="synonym">Auricularia delicata (strain TFB10046)</name>
    <dbReference type="NCBI Taxonomy" id="717982"/>
    <lineage>
        <taxon>Eukaryota</taxon>
        <taxon>Fungi</taxon>
        <taxon>Dikarya</taxon>
        <taxon>Basidiomycota</taxon>
        <taxon>Agaricomycotina</taxon>
        <taxon>Agaricomycetes</taxon>
        <taxon>Auriculariales</taxon>
        <taxon>Auriculariaceae</taxon>
        <taxon>Auricularia</taxon>
    </lineage>
</organism>
<accession>J0WYX5</accession>
<dbReference type="eggNOG" id="ENOG502RCWS">
    <property type="taxonomic scope" value="Eukaryota"/>
</dbReference>